<dbReference type="OrthoDB" id="9781757at2"/>
<accession>A0A917AL09</accession>
<dbReference type="Gene3D" id="1.10.12.10">
    <property type="entry name" value="Lyase 2-enoyl-coa Hydratase, Chain A, domain 2"/>
    <property type="match status" value="1"/>
</dbReference>
<dbReference type="SUPFAM" id="SSF52096">
    <property type="entry name" value="ClpP/crotonase"/>
    <property type="match status" value="1"/>
</dbReference>
<evidence type="ECO:0000313" key="7">
    <source>
        <dbReference type="Proteomes" id="UP000606730"/>
    </source>
</evidence>
<dbReference type="InterPro" id="IPR045002">
    <property type="entry name" value="Ech1-like"/>
</dbReference>
<organism evidence="6 7">
    <name type="scientific">Actibacterium pelagium</name>
    <dbReference type="NCBI Taxonomy" id="2029103"/>
    <lineage>
        <taxon>Bacteria</taxon>
        <taxon>Pseudomonadati</taxon>
        <taxon>Pseudomonadota</taxon>
        <taxon>Alphaproteobacteria</taxon>
        <taxon>Rhodobacterales</taxon>
        <taxon>Roseobacteraceae</taxon>
        <taxon>Actibacterium</taxon>
    </lineage>
</organism>
<dbReference type="PANTHER" id="PTHR43149">
    <property type="entry name" value="ENOYL-COA HYDRATASE"/>
    <property type="match status" value="1"/>
</dbReference>
<name>A0A917AL09_9RHOB</name>
<protein>
    <submittedName>
        <fullName evidence="6">Enoyl-CoA hydratase</fullName>
    </submittedName>
</protein>
<keyword evidence="7" id="KW-1185">Reference proteome</keyword>
<keyword evidence="4" id="KW-0443">Lipid metabolism</keyword>
<reference evidence="6" key="2">
    <citation type="submission" date="2020-09" db="EMBL/GenBank/DDBJ databases">
        <authorList>
            <person name="Sun Q."/>
            <person name="Zhou Y."/>
        </authorList>
    </citation>
    <scope>NUCLEOTIDE SEQUENCE</scope>
    <source>
        <strain evidence="6">CGMCC 1.16012</strain>
    </source>
</reference>
<dbReference type="InterPro" id="IPR001753">
    <property type="entry name" value="Enoyl-CoA_hydra/iso"/>
</dbReference>
<comment type="caution">
    <text evidence="6">The sequence shown here is derived from an EMBL/GenBank/DDBJ whole genome shotgun (WGS) entry which is preliminary data.</text>
</comment>
<dbReference type="InterPro" id="IPR029045">
    <property type="entry name" value="ClpP/crotonase-like_dom_sf"/>
</dbReference>
<proteinExistence type="inferred from homology"/>
<evidence type="ECO:0000313" key="6">
    <source>
        <dbReference type="EMBL" id="GGE59858.1"/>
    </source>
</evidence>
<dbReference type="CDD" id="cd06558">
    <property type="entry name" value="crotonase-like"/>
    <property type="match status" value="1"/>
</dbReference>
<dbReference type="EMBL" id="BMKN01000003">
    <property type="protein sequence ID" value="GGE59858.1"/>
    <property type="molecule type" value="Genomic_DNA"/>
</dbReference>
<dbReference type="Gene3D" id="3.90.226.10">
    <property type="entry name" value="2-enoyl-CoA Hydratase, Chain A, domain 1"/>
    <property type="match status" value="1"/>
</dbReference>
<dbReference type="PANTHER" id="PTHR43149:SF1">
    <property type="entry name" value="DELTA(3,5)-DELTA(2,4)-DIENOYL-COA ISOMERASE, MITOCHONDRIAL"/>
    <property type="match status" value="1"/>
</dbReference>
<dbReference type="GO" id="GO:0006631">
    <property type="term" value="P:fatty acid metabolic process"/>
    <property type="evidence" value="ECO:0007669"/>
    <property type="project" value="UniProtKB-KW"/>
</dbReference>
<gene>
    <name evidence="6" type="primary">ech1</name>
    <name evidence="6" type="ORF">GCM10011517_29310</name>
</gene>
<evidence type="ECO:0000256" key="2">
    <source>
        <dbReference type="ARBA" id="ARBA00005254"/>
    </source>
</evidence>
<keyword evidence="3" id="KW-0276">Fatty acid metabolism</keyword>
<evidence type="ECO:0000256" key="5">
    <source>
        <dbReference type="ARBA" id="ARBA00023235"/>
    </source>
</evidence>
<dbReference type="AlphaFoldDB" id="A0A917AL09"/>
<dbReference type="GO" id="GO:0016853">
    <property type="term" value="F:isomerase activity"/>
    <property type="evidence" value="ECO:0007669"/>
    <property type="project" value="UniProtKB-KW"/>
</dbReference>
<evidence type="ECO:0000256" key="3">
    <source>
        <dbReference type="ARBA" id="ARBA00022832"/>
    </source>
</evidence>
<reference evidence="6" key="1">
    <citation type="journal article" date="2014" name="Int. J. Syst. Evol. Microbiol.">
        <title>Complete genome sequence of Corynebacterium casei LMG S-19264T (=DSM 44701T), isolated from a smear-ripened cheese.</title>
        <authorList>
            <consortium name="US DOE Joint Genome Institute (JGI-PGF)"/>
            <person name="Walter F."/>
            <person name="Albersmeier A."/>
            <person name="Kalinowski J."/>
            <person name="Ruckert C."/>
        </authorList>
    </citation>
    <scope>NUCLEOTIDE SEQUENCE</scope>
    <source>
        <strain evidence="6">CGMCC 1.16012</strain>
    </source>
</reference>
<dbReference type="InterPro" id="IPR014748">
    <property type="entry name" value="Enoyl-CoA_hydra_C"/>
</dbReference>
<comment type="pathway">
    <text evidence="1">Lipid metabolism; fatty acid beta-oxidation.</text>
</comment>
<comment type="similarity">
    <text evidence="2">Belongs to the enoyl-CoA hydratase/isomerase family.</text>
</comment>
<evidence type="ECO:0000256" key="4">
    <source>
        <dbReference type="ARBA" id="ARBA00023098"/>
    </source>
</evidence>
<keyword evidence="5" id="KW-0413">Isomerase</keyword>
<dbReference type="RefSeq" id="WP_095595562.1">
    <property type="nucleotide sequence ID" value="NZ_BMKN01000003.1"/>
</dbReference>
<dbReference type="Pfam" id="PF00378">
    <property type="entry name" value="ECH_1"/>
    <property type="match status" value="1"/>
</dbReference>
<dbReference type="Proteomes" id="UP000606730">
    <property type="component" value="Unassembled WGS sequence"/>
</dbReference>
<evidence type="ECO:0000256" key="1">
    <source>
        <dbReference type="ARBA" id="ARBA00005005"/>
    </source>
</evidence>
<sequence length="265" mass="28485">MAEILTLNVENHVAAVTLNRPDKKNALNFDLLDALVETAQTLQNNREVRAVVLSGSDDTFSAGIDLNLLKSILPKMAEIKEKMLNPPEGETANLFQKPITIWSELKVPVIAAIYGVCFGAGMQLALGADFRIASPTARLSIMEAKWGLIPDMGITQSLPHLLRADVAKELIMTGRVLSAPEAADLGLITRIADAPLEEAHRLASELATRSPDAVQASKALVDGAWQADAKTGLKLEAELQADIMGAPNQVETVMAVMQGRTPVYK</sequence>
<dbReference type="NCBIfam" id="NF005699">
    <property type="entry name" value="PRK07509.1"/>
    <property type="match status" value="1"/>
</dbReference>